<evidence type="ECO:0000256" key="1">
    <source>
        <dbReference type="ARBA" id="ARBA00000085"/>
    </source>
</evidence>
<protein>
    <recommendedName>
        <fullName evidence="2">histidine kinase</fullName>
        <ecNumber evidence="2">2.7.13.3</ecNumber>
    </recommendedName>
</protein>
<dbReference type="AlphaFoldDB" id="A0A6L3T375"/>
<dbReference type="Gene3D" id="3.30.450.20">
    <property type="entry name" value="PAS domain"/>
    <property type="match status" value="1"/>
</dbReference>
<dbReference type="EMBL" id="VZZK01000002">
    <property type="protein sequence ID" value="KAB1081267.1"/>
    <property type="molecule type" value="Genomic_DNA"/>
</dbReference>
<evidence type="ECO:0000259" key="8">
    <source>
        <dbReference type="PROSITE" id="PS50943"/>
    </source>
</evidence>
<name>A0A6L3T375_9HYPH</name>
<dbReference type="PROSITE" id="PS50943">
    <property type="entry name" value="HTH_CROC1"/>
    <property type="match status" value="1"/>
</dbReference>
<dbReference type="GO" id="GO:0003677">
    <property type="term" value="F:DNA binding"/>
    <property type="evidence" value="ECO:0007669"/>
    <property type="project" value="InterPro"/>
</dbReference>
<dbReference type="GO" id="GO:0004673">
    <property type="term" value="F:protein histidine kinase activity"/>
    <property type="evidence" value="ECO:0007669"/>
    <property type="project" value="UniProtKB-EC"/>
</dbReference>
<feature type="domain" description="HTH cro/C1-type" evidence="8">
    <location>
        <begin position="276"/>
        <end position="305"/>
    </location>
</feature>
<dbReference type="InterPro" id="IPR010982">
    <property type="entry name" value="Lambda_DNA-bd_dom_sf"/>
</dbReference>
<evidence type="ECO:0000313" key="10">
    <source>
        <dbReference type="Proteomes" id="UP000474159"/>
    </source>
</evidence>
<dbReference type="InterPro" id="IPR000014">
    <property type="entry name" value="PAS"/>
</dbReference>
<dbReference type="Gene3D" id="1.10.260.40">
    <property type="entry name" value="lambda repressor-like DNA-binding domains"/>
    <property type="match status" value="1"/>
</dbReference>
<accession>A0A6L3T375</accession>
<proteinExistence type="predicted"/>
<keyword evidence="3" id="KW-0597">Phosphoprotein</keyword>
<dbReference type="PANTHER" id="PTHR43304:SF1">
    <property type="entry name" value="PAC DOMAIN-CONTAINING PROTEIN"/>
    <property type="match status" value="1"/>
</dbReference>
<dbReference type="InterPro" id="IPR013655">
    <property type="entry name" value="PAS_fold_3"/>
</dbReference>
<evidence type="ECO:0000313" key="9">
    <source>
        <dbReference type="EMBL" id="KAB1081267.1"/>
    </source>
</evidence>
<comment type="catalytic activity">
    <reaction evidence="1">
        <text>ATP + protein L-histidine = ADP + protein N-phospho-L-histidine.</text>
        <dbReference type="EC" id="2.7.13.3"/>
    </reaction>
</comment>
<evidence type="ECO:0000256" key="3">
    <source>
        <dbReference type="ARBA" id="ARBA00022553"/>
    </source>
</evidence>
<evidence type="ECO:0000259" key="7">
    <source>
        <dbReference type="PROSITE" id="PS50113"/>
    </source>
</evidence>
<sequence length="342" mass="38221">MNPPPSAASLVFSSREFLRLVESYGLTGNWGWTFATNLQVWSPGLYRLLGLEPDSVRPSYALLLSRVHPEDRQRLETGGRVMRDGILGNHSFRVIRPDGSERMLQSRGEVSFSPDGRPRAAAGFLLDVTEQERLARAQAAEKRRRWALFQQTRCYVSSTLCYPFTDFSAEYLALTGLPKAALLEEPTRPVVADERQHWRSYGRELYLSEQIVHVTPRITLAGGERARFRFVMVPMRNALGSVESWTNFIGPVDRPLPPPSDDLRRSLEERVTGHHMRAARALLDWSMTDLATVSGLSFSTIRRLEDGAEGAERSRHAAVAALRAAGIRFSLMDGATIAVAVA</sequence>
<keyword evidence="10" id="KW-1185">Reference proteome</keyword>
<evidence type="ECO:0000256" key="5">
    <source>
        <dbReference type="ARBA" id="ARBA00022777"/>
    </source>
</evidence>
<keyword evidence="4" id="KW-0808">Transferase</keyword>
<keyword evidence="5" id="KW-0418">Kinase</keyword>
<dbReference type="InterPro" id="IPR035965">
    <property type="entry name" value="PAS-like_dom_sf"/>
</dbReference>
<dbReference type="Pfam" id="PF08447">
    <property type="entry name" value="PAS_3"/>
    <property type="match status" value="1"/>
</dbReference>
<dbReference type="EC" id="2.7.13.3" evidence="2"/>
<dbReference type="PROSITE" id="PS50112">
    <property type="entry name" value="PAS"/>
    <property type="match status" value="1"/>
</dbReference>
<dbReference type="InterPro" id="IPR001387">
    <property type="entry name" value="Cro/C1-type_HTH"/>
</dbReference>
<dbReference type="InterPro" id="IPR052162">
    <property type="entry name" value="Sensor_kinase/Photoreceptor"/>
</dbReference>
<reference evidence="9 10" key="1">
    <citation type="submission" date="2019-09" db="EMBL/GenBank/DDBJ databases">
        <title>YIM 48816 draft genome.</title>
        <authorList>
            <person name="Jiang L."/>
        </authorList>
    </citation>
    <scope>NUCLEOTIDE SEQUENCE [LARGE SCALE GENOMIC DNA]</scope>
    <source>
        <strain evidence="9 10">YIM 48816</strain>
    </source>
</reference>
<organism evidence="9 10">
    <name type="scientific">Methylobacterium soli</name>
    <dbReference type="NCBI Taxonomy" id="553447"/>
    <lineage>
        <taxon>Bacteria</taxon>
        <taxon>Pseudomonadati</taxon>
        <taxon>Pseudomonadota</taxon>
        <taxon>Alphaproteobacteria</taxon>
        <taxon>Hyphomicrobiales</taxon>
        <taxon>Methylobacteriaceae</taxon>
        <taxon>Methylobacterium</taxon>
    </lineage>
</organism>
<dbReference type="Gene3D" id="2.10.70.100">
    <property type="match status" value="1"/>
</dbReference>
<feature type="domain" description="PAS" evidence="6">
    <location>
        <begin position="41"/>
        <end position="89"/>
    </location>
</feature>
<feature type="domain" description="PAC" evidence="7">
    <location>
        <begin position="88"/>
        <end position="140"/>
    </location>
</feature>
<dbReference type="InterPro" id="IPR000700">
    <property type="entry name" value="PAS-assoc_C"/>
</dbReference>
<gene>
    <name evidence="9" type="ORF">F6X53_02875</name>
</gene>
<dbReference type="OrthoDB" id="3782725at2"/>
<evidence type="ECO:0000256" key="2">
    <source>
        <dbReference type="ARBA" id="ARBA00012438"/>
    </source>
</evidence>
<dbReference type="SUPFAM" id="SSF55785">
    <property type="entry name" value="PYP-like sensor domain (PAS domain)"/>
    <property type="match status" value="1"/>
</dbReference>
<dbReference type="SUPFAM" id="SSF47413">
    <property type="entry name" value="lambda repressor-like DNA-binding domains"/>
    <property type="match status" value="1"/>
</dbReference>
<dbReference type="PANTHER" id="PTHR43304">
    <property type="entry name" value="PHYTOCHROME-LIKE PROTEIN CPH1"/>
    <property type="match status" value="1"/>
</dbReference>
<comment type="caution">
    <text evidence="9">The sequence shown here is derived from an EMBL/GenBank/DDBJ whole genome shotgun (WGS) entry which is preliminary data.</text>
</comment>
<evidence type="ECO:0000256" key="4">
    <source>
        <dbReference type="ARBA" id="ARBA00022679"/>
    </source>
</evidence>
<dbReference type="PROSITE" id="PS50113">
    <property type="entry name" value="PAC"/>
    <property type="match status" value="1"/>
</dbReference>
<dbReference type="Proteomes" id="UP000474159">
    <property type="component" value="Unassembled WGS sequence"/>
</dbReference>
<evidence type="ECO:0000259" key="6">
    <source>
        <dbReference type="PROSITE" id="PS50112"/>
    </source>
</evidence>